<dbReference type="EMBL" id="JAGYPG010000002">
    <property type="protein sequence ID" value="MBS4196299.1"/>
    <property type="molecule type" value="Genomic_DNA"/>
</dbReference>
<evidence type="ECO:0000313" key="2">
    <source>
        <dbReference type="Proteomes" id="UP000681414"/>
    </source>
</evidence>
<dbReference type="AlphaFoldDB" id="A0A942TH72"/>
<keyword evidence="2" id="KW-1185">Reference proteome</keyword>
<gene>
    <name evidence="1" type="ORF">KHA97_14620</name>
</gene>
<proteinExistence type="predicted"/>
<name>A0A942TH72_9BACI</name>
<organism evidence="1 2">
    <name type="scientific">Lederbergia citri</name>
    <dbReference type="NCBI Taxonomy" id="2833580"/>
    <lineage>
        <taxon>Bacteria</taxon>
        <taxon>Bacillati</taxon>
        <taxon>Bacillota</taxon>
        <taxon>Bacilli</taxon>
        <taxon>Bacillales</taxon>
        <taxon>Bacillaceae</taxon>
        <taxon>Lederbergia</taxon>
    </lineage>
</organism>
<comment type="caution">
    <text evidence="1">The sequence shown here is derived from an EMBL/GenBank/DDBJ whole genome shotgun (WGS) entry which is preliminary data.</text>
</comment>
<evidence type="ECO:0000313" key="1">
    <source>
        <dbReference type="EMBL" id="MBS4196299.1"/>
    </source>
</evidence>
<evidence type="ECO:0008006" key="3">
    <source>
        <dbReference type="Google" id="ProtNLM"/>
    </source>
</evidence>
<dbReference type="RefSeq" id="WP_213125438.1">
    <property type="nucleotide sequence ID" value="NZ_JAGYPG010000002.1"/>
</dbReference>
<accession>A0A942TH72</accession>
<sequence>MSIELVLIPVGIVVIQAASSLIERKEGNTYSVHTVMKRQHLLQKAIEQYGCNVSEINENNYQTEVGDIKIFFRQNEKGIFEAIFDESVKREEALEFIENLHTEYKYLIQQETYQKLLQQAHEKGLLLESEEIQQDRSILLTFNIN</sequence>
<reference evidence="1 2" key="1">
    <citation type="submission" date="2021-05" db="EMBL/GenBank/DDBJ databases">
        <title>Novel Bacillus species.</title>
        <authorList>
            <person name="Liu G."/>
        </authorList>
    </citation>
    <scope>NUCLEOTIDE SEQUENCE [LARGE SCALE GENOMIC DNA]</scope>
    <source>
        <strain evidence="2">FJAT-49780</strain>
    </source>
</reference>
<dbReference type="Proteomes" id="UP000681414">
    <property type="component" value="Unassembled WGS sequence"/>
</dbReference>
<protein>
    <recommendedName>
        <fullName evidence="3">DUF1257 domain-containing protein</fullName>
    </recommendedName>
</protein>